<feature type="transmembrane region" description="Helical" evidence="1">
    <location>
        <begin position="48"/>
        <end position="69"/>
    </location>
</feature>
<dbReference type="AlphaFoldDB" id="A0A1V2TF19"/>
<evidence type="ECO:0000313" key="2">
    <source>
        <dbReference type="EMBL" id="ONM48074.1"/>
    </source>
</evidence>
<dbReference type="EMBL" id="MUMY01000011">
    <property type="protein sequence ID" value="ONM48074.1"/>
    <property type="molecule type" value="Genomic_DNA"/>
</dbReference>
<feature type="transmembrane region" description="Helical" evidence="1">
    <location>
        <begin position="76"/>
        <end position="98"/>
    </location>
</feature>
<name>A0A1V2TF19_9NOCA</name>
<proteinExistence type="predicted"/>
<comment type="caution">
    <text evidence="2">The sequence shown here is derived from an EMBL/GenBank/DDBJ whole genome shotgun (WGS) entry which is preliminary data.</text>
</comment>
<reference evidence="2 3" key="1">
    <citation type="journal article" date="2016" name="Antonie Van Leeuwenhoek">
        <title>Nocardia donostiensis sp. nov., isolated from human respiratory specimens.</title>
        <authorList>
            <person name="Ercibengoa M."/>
            <person name="Bell M."/>
            <person name="Marimon J.M."/>
            <person name="Humrighouse B."/>
            <person name="Klenk H.P."/>
            <person name="Potter G."/>
            <person name="Perez-Trallero E."/>
        </authorList>
    </citation>
    <scope>NUCLEOTIDE SEQUENCE [LARGE SCALE GENOMIC DNA]</scope>
    <source>
        <strain evidence="2 3">X1655</strain>
    </source>
</reference>
<dbReference type="RefSeq" id="WP_077117108.1">
    <property type="nucleotide sequence ID" value="NZ_LOKT01000011.1"/>
</dbReference>
<gene>
    <name evidence="2" type="ORF">B0T46_13710</name>
</gene>
<evidence type="ECO:0000256" key="1">
    <source>
        <dbReference type="SAM" id="Phobius"/>
    </source>
</evidence>
<accession>A0A1V2TF19</accession>
<keyword evidence="1" id="KW-1133">Transmembrane helix</keyword>
<protein>
    <submittedName>
        <fullName evidence="2">Uncharacterized protein</fullName>
    </submittedName>
</protein>
<keyword evidence="1" id="KW-0812">Transmembrane</keyword>
<sequence>MKTLATTSVVSVLCTASVLLFTAPQLVTTGVIEPGPYFELMVVLPTPVGLAAALVGAIAGTIGFTIGLVRRVDRAWAGTLMALGHVITCVLAIAIVVWSQKYGSTGWELLFLPASLMLGQILVAAGLITAVVSRRRGTRPAPGDGQQIA</sequence>
<keyword evidence="3" id="KW-1185">Reference proteome</keyword>
<dbReference type="Proteomes" id="UP000188836">
    <property type="component" value="Unassembled WGS sequence"/>
</dbReference>
<organism evidence="2 3">
    <name type="scientific">Nocardia donostiensis</name>
    <dbReference type="NCBI Taxonomy" id="1538463"/>
    <lineage>
        <taxon>Bacteria</taxon>
        <taxon>Bacillati</taxon>
        <taxon>Actinomycetota</taxon>
        <taxon>Actinomycetes</taxon>
        <taxon>Mycobacteriales</taxon>
        <taxon>Nocardiaceae</taxon>
        <taxon>Nocardia</taxon>
    </lineage>
</organism>
<feature type="transmembrane region" description="Helical" evidence="1">
    <location>
        <begin position="110"/>
        <end position="132"/>
    </location>
</feature>
<keyword evidence="1" id="KW-0472">Membrane</keyword>
<dbReference type="OrthoDB" id="4464468at2"/>
<evidence type="ECO:0000313" key="3">
    <source>
        <dbReference type="Proteomes" id="UP000188836"/>
    </source>
</evidence>